<dbReference type="PRINTS" id="PR00080">
    <property type="entry name" value="SDRFAMILY"/>
</dbReference>
<proteinExistence type="inferred from homology"/>
<dbReference type="SUPFAM" id="SSF51735">
    <property type="entry name" value="NAD(P)-binding Rossmann-fold domains"/>
    <property type="match status" value="1"/>
</dbReference>
<accession>A0ABQ5V955</accession>
<dbReference type="Proteomes" id="UP001161391">
    <property type="component" value="Unassembled WGS sequence"/>
</dbReference>
<dbReference type="EMBL" id="BSNK01000001">
    <property type="protein sequence ID" value="GLQ23378.1"/>
    <property type="molecule type" value="Genomic_DNA"/>
</dbReference>
<dbReference type="PANTHER" id="PTHR43943">
    <property type="entry name" value="DEHYDROGENASE/REDUCTASE (SDR FAMILY) MEMBER 4"/>
    <property type="match status" value="1"/>
</dbReference>
<dbReference type="PANTHER" id="PTHR43943:SF2">
    <property type="entry name" value="DEHYDROGENASE_REDUCTASE 4"/>
    <property type="match status" value="1"/>
</dbReference>
<dbReference type="NCBIfam" id="NF005559">
    <property type="entry name" value="PRK07231.1"/>
    <property type="match status" value="1"/>
</dbReference>
<dbReference type="Pfam" id="PF13561">
    <property type="entry name" value="adh_short_C2"/>
    <property type="match status" value="1"/>
</dbReference>
<dbReference type="CDD" id="cd05233">
    <property type="entry name" value="SDR_c"/>
    <property type="match status" value="1"/>
</dbReference>
<dbReference type="InterPro" id="IPR002347">
    <property type="entry name" value="SDR_fam"/>
</dbReference>
<keyword evidence="3" id="KW-1185">Reference proteome</keyword>
<evidence type="ECO:0000313" key="3">
    <source>
        <dbReference type="Proteomes" id="UP001161391"/>
    </source>
</evidence>
<dbReference type="PROSITE" id="PS00061">
    <property type="entry name" value="ADH_SHORT"/>
    <property type="match status" value="1"/>
</dbReference>
<comment type="caution">
    <text evidence="2">The sequence shown here is derived from an EMBL/GenBank/DDBJ whole genome shotgun (WGS) entry which is preliminary data.</text>
</comment>
<dbReference type="PRINTS" id="PR00081">
    <property type="entry name" value="GDHRDH"/>
</dbReference>
<dbReference type="InterPro" id="IPR020904">
    <property type="entry name" value="Sc_DH/Rdtase_CS"/>
</dbReference>
<dbReference type="InterPro" id="IPR036291">
    <property type="entry name" value="NAD(P)-bd_dom_sf"/>
</dbReference>
<protein>
    <submittedName>
        <fullName evidence="2">Short-chain dehydrogenase</fullName>
    </submittedName>
</protein>
<evidence type="ECO:0000313" key="2">
    <source>
        <dbReference type="EMBL" id="GLQ23378.1"/>
    </source>
</evidence>
<dbReference type="Gene3D" id="3.40.50.720">
    <property type="entry name" value="NAD(P)-binding Rossmann-like Domain"/>
    <property type="match status" value="1"/>
</dbReference>
<sequence length="256" mass="27137">MARFDLTGKVALVAGASRGIGEAIAHGLAERGAHVVCTSRKPEACAKAADEIKAKGGSASFAELHLGDLSHHDRVLEQIESEHGRLDILINNGATNPHFGPAHDCTEDAYDKTFAVNTRGPYFLTSKAYPMLKRDGGGSVVNVASIDGLQPAEMRVVYAMTKAALIAMTQGMAKEYSDDKKGEGVRVNALLPGPVDTRLASALKNAPNVQQYLDATMAIKRFAQPEEMVGAVLFMVSKEASFYTGQCTVVDGGATL</sequence>
<evidence type="ECO:0000256" key="1">
    <source>
        <dbReference type="ARBA" id="ARBA00006484"/>
    </source>
</evidence>
<reference evidence="2" key="2">
    <citation type="submission" date="2023-01" db="EMBL/GenBank/DDBJ databases">
        <title>Draft genome sequence of Algimonas ampicilliniresistens strain NBRC 108219.</title>
        <authorList>
            <person name="Sun Q."/>
            <person name="Mori K."/>
        </authorList>
    </citation>
    <scope>NUCLEOTIDE SEQUENCE</scope>
    <source>
        <strain evidence="2">NBRC 108219</strain>
    </source>
</reference>
<comment type="similarity">
    <text evidence="1">Belongs to the short-chain dehydrogenases/reductases (SDR) family.</text>
</comment>
<name>A0ABQ5V955_9PROT</name>
<dbReference type="RefSeq" id="WP_284388751.1">
    <property type="nucleotide sequence ID" value="NZ_BSNK01000001.1"/>
</dbReference>
<gene>
    <name evidence="2" type="primary">dhrS4</name>
    <name evidence="2" type="ORF">GCM10007853_12520</name>
</gene>
<reference evidence="2" key="1">
    <citation type="journal article" date="2014" name="Int. J. Syst. Evol. Microbiol.">
        <title>Complete genome of a new Firmicutes species belonging to the dominant human colonic microbiota ('Ruminococcus bicirculans') reveals two chromosomes and a selective capacity to utilize plant glucans.</title>
        <authorList>
            <consortium name="NISC Comparative Sequencing Program"/>
            <person name="Wegmann U."/>
            <person name="Louis P."/>
            <person name="Goesmann A."/>
            <person name="Henrissat B."/>
            <person name="Duncan S.H."/>
            <person name="Flint H.J."/>
        </authorList>
    </citation>
    <scope>NUCLEOTIDE SEQUENCE</scope>
    <source>
        <strain evidence="2">NBRC 108219</strain>
    </source>
</reference>
<organism evidence="2 3">
    <name type="scientific">Algimonas ampicilliniresistens</name>
    <dbReference type="NCBI Taxonomy" id="1298735"/>
    <lineage>
        <taxon>Bacteria</taxon>
        <taxon>Pseudomonadati</taxon>
        <taxon>Pseudomonadota</taxon>
        <taxon>Alphaproteobacteria</taxon>
        <taxon>Maricaulales</taxon>
        <taxon>Robiginitomaculaceae</taxon>
        <taxon>Algimonas</taxon>
    </lineage>
</organism>